<evidence type="ECO:0000313" key="8">
    <source>
        <dbReference type="EMBL" id="OWZ19058.1"/>
    </source>
</evidence>
<evidence type="ECO:0000256" key="5">
    <source>
        <dbReference type="ARBA" id="ARBA00022801"/>
    </source>
</evidence>
<dbReference type="PANTHER" id="PTHR37984:SF5">
    <property type="entry name" value="PROTEIN NYNRIN-LIKE"/>
    <property type="match status" value="1"/>
</dbReference>
<feature type="domain" description="Reverse transcriptase RNase H-like" evidence="7">
    <location>
        <begin position="36"/>
        <end position="126"/>
    </location>
</feature>
<name>A0A225WP32_9STRA</name>
<evidence type="ECO:0000256" key="3">
    <source>
        <dbReference type="ARBA" id="ARBA00022722"/>
    </source>
</evidence>
<dbReference type="AlphaFoldDB" id="A0A225WP32"/>
<keyword evidence="2" id="KW-0548">Nucleotidyltransferase</keyword>
<dbReference type="InterPro" id="IPR041373">
    <property type="entry name" value="RT_RNaseH"/>
</dbReference>
<dbReference type="GO" id="GO:0003964">
    <property type="term" value="F:RNA-directed DNA polymerase activity"/>
    <property type="evidence" value="ECO:0007669"/>
    <property type="project" value="UniProtKB-KW"/>
</dbReference>
<reference evidence="9" key="1">
    <citation type="submission" date="2017-03" db="EMBL/GenBank/DDBJ databases">
        <title>Phytopthora megakarya and P. palmivora, two closely related causual agents of cacao black pod achieved similar genome size and gene model numbers by different mechanisms.</title>
        <authorList>
            <person name="Ali S."/>
            <person name="Shao J."/>
            <person name="Larry D.J."/>
            <person name="Kronmiller B."/>
            <person name="Shen D."/>
            <person name="Strem M.D."/>
            <person name="Melnick R.L."/>
            <person name="Guiltinan M.J."/>
            <person name="Tyler B.M."/>
            <person name="Meinhardt L.W."/>
            <person name="Bailey B.A."/>
        </authorList>
    </citation>
    <scope>NUCLEOTIDE SEQUENCE [LARGE SCALE GENOMIC DNA]</scope>
    <source>
        <strain evidence="9">zdho120</strain>
    </source>
</reference>
<evidence type="ECO:0000313" key="9">
    <source>
        <dbReference type="Proteomes" id="UP000198211"/>
    </source>
</evidence>
<proteinExistence type="predicted"/>
<organism evidence="8 9">
    <name type="scientific">Phytophthora megakarya</name>
    <dbReference type="NCBI Taxonomy" id="4795"/>
    <lineage>
        <taxon>Eukaryota</taxon>
        <taxon>Sar</taxon>
        <taxon>Stramenopiles</taxon>
        <taxon>Oomycota</taxon>
        <taxon>Peronosporomycetes</taxon>
        <taxon>Peronosporales</taxon>
        <taxon>Peronosporaceae</taxon>
        <taxon>Phytophthora</taxon>
    </lineage>
</organism>
<dbReference type="Proteomes" id="UP000198211">
    <property type="component" value="Unassembled WGS sequence"/>
</dbReference>
<keyword evidence="4" id="KW-0255">Endonuclease</keyword>
<evidence type="ECO:0000256" key="6">
    <source>
        <dbReference type="ARBA" id="ARBA00022918"/>
    </source>
</evidence>
<dbReference type="SUPFAM" id="SSF56672">
    <property type="entry name" value="DNA/RNA polymerases"/>
    <property type="match status" value="1"/>
</dbReference>
<keyword evidence="5" id="KW-0378">Hydrolase</keyword>
<evidence type="ECO:0000256" key="1">
    <source>
        <dbReference type="ARBA" id="ARBA00022679"/>
    </source>
</evidence>
<dbReference type="InterPro" id="IPR050951">
    <property type="entry name" value="Retrovirus_Pol_polyprotein"/>
</dbReference>
<dbReference type="EMBL" id="NBNE01000493">
    <property type="protein sequence ID" value="OWZ19058.1"/>
    <property type="molecule type" value="Genomic_DNA"/>
</dbReference>
<gene>
    <name evidence="8" type="ORF">PHMEG_0006743</name>
</gene>
<keyword evidence="6 8" id="KW-0695">RNA-directed DNA polymerase</keyword>
<keyword evidence="1" id="KW-0808">Transferase</keyword>
<sequence length="238" mass="26716">MSSQGIRATLKIAKSVQLFEILKRNIVANPVVRHPDRPKPFIIILHANQWIACPVLGQKHDVLIQSVLFTERVLHIAELRYHITEKKSLLVVPVFKTHAQGCPLILYSCHKEFKWIMKSKTADGMSVPCGVLLSQWNLDIRKIHRDEDGLAGILGAGINPREHLDEIAEGIASAKGHAIPPLVVCFEMLMDTLNVSRRILKLWMYFWELTGGKILDAYDFILEDITGNDAGIGGLLND</sequence>
<evidence type="ECO:0000256" key="2">
    <source>
        <dbReference type="ARBA" id="ARBA00022695"/>
    </source>
</evidence>
<dbReference type="Pfam" id="PF17917">
    <property type="entry name" value="RT_RNaseH"/>
    <property type="match status" value="1"/>
</dbReference>
<protein>
    <submittedName>
        <fullName evidence="8">Reverse transcriptase</fullName>
    </submittedName>
</protein>
<dbReference type="PANTHER" id="PTHR37984">
    <property type="entry name" value="PROTEIN CBG26694"/>
    <property type="match status" value="1"/>
</dbReference>
<keyword evidence="3" id="KW-0540">Nuclease</keyword>
<evidence type="ECO:0000259" key="7">
    <source>
        <dbReference type="Pfam" id="PF17917"/>
    </source>
</evidence>
<keyword evidence="9" id="KW-1185">Reference proteome</keyword>
<comment type="caution">
    <text evidence="8">The sequence shown here is derived from an EMBL/GenBank/DDBJ whole genome shotgun (WGS) entry which is preliminary data.</text>
</comment>
<evidence type="ECO:0000256" key="4">
    <source>
        <dbReference type="ARBA" id="ARBA00022759"/>
    </source>
</evidence>
<accession>A0A225WP32</accession>
<dbReference type="InterPro" id="IPR043502">
    <property type="entry name" value="DNA/RNA_pol_sf"/>
</dbReference>